<dbReference type="PANTHER" id="PTHR21427">
    <property type="entry name" value="UBIQUINONE BIOSYNTHESIS PROTEIN COQ9, MITOCHONDRIAL"/>
    <property type="match status" value="1"/>
</dbReference>
<dbReference type="InterPro" id="IPR013718">
    <property type="entry name" value="COQ9_C"/>
</dbReference>
<reference evidence="8 9" key="1">
    <citation type="submission" date="2019-09" db="EMBL/GenBank/DDBJ databases">
        <title>Polymorphobacter sp. isolated from a lake in China.</title>
        <authorList>
            <person name="Liu Z."/>
        </authorList>
    </citation>
    <scope>NUCLEOTIDE SEQUENCE [LARGE SCALE GENOMIC DNA]</scope>
    <source>
        <strain evidence="8 9">D40P</strain>
    </source>
</reference>
<dbReference type="GO" id="GO:0008289">
    <property type="term" value="F:lipid binding"/>
    <property type="evidence" value="ECO:0007669"/>
    <property type="project" value="UniProtKB-KW"/>
</dbReference>
<comment type="pathway">
    <text evidence="1">Cofactor biosynthesis; ubiquinone biosynthesis.</text>
</comment>
<feature type="domain" description="COQ9 C-terminal" evidence="7">
    <location>
        <begin position="231"/>
        <end position="300"/>
    </location>
</feature>
<keyword evidence="4" id="KW-0809">Transit peptide</keyword>
<comment type="function">
    <text evidence="6">Membrane-associated protein that warps the membrane surface to access and bind aromatic isoprenes with high specificity, including ubiquinone (CoQ) isoprene intermediates and presents them directly to COQ7, therefore facilitating the COQ7-mediated hydroxylase step. Participates in the biosynthesis of coenzyme Q, also named ubiquinone, an essential lipid-soluble electron transporter for aerobic cellular respiration.</text>
</comment>
<keyword evidence="9" id="KW-1185">Reference proteome</keyword>
<organism evidence="8 9">
    <name type="scientific">Sandarakinorhabdus fusca</name>
    <dbReference type="NCBI Taxonomy" id="1439888"/>
    <lineage>
        <taxon>Bacteria</taxon>
        <taxon>Pseudomonadati</taxon>
        <taxon>Pseudomonadota</taxon>
        <taxon>Alphaproteobacteria</taxon>
        <taxon>Sphingomonadales</taxon>
        <taxon>Sphingosinicellaceae</taxon>
        <taxon>Sandarakinorhabdus</taxon>
    </lineage>
</organism>
<dbReference type="NCBIfam" id="TIGR02396">
    <property type="entry name" value="diverge_rpsU"/>
    <property type="match status" value="1"/>
</dbReference>
<dbReference type="Gene3D" id="1.10.357.10">
    <property type="entry name" value="Tetracycline Repressor, domain 2"/>
    <property type="match status" value="1"/>
</dbReference>
<proteinExistence type="inferred from homology"/>
<evidence type="ECO:0000256" key="5">
    <source>
        <dbReference type="ARBA" id="ARBA00023121"/>
    </source>
</evidence>
<accession>A0A7C9KNJ9</accession>
<dbReference type="Proteomes" id="UP000481327">
    <property type="component" value="Unassembled WGS sequence"/>
</dbReference>
<dbReference type="GO" id="GO:0006744">
    <property type="term" value="P:ubiquinone biosynthetic process"/>
    <property type="evidence" value="ECO:0007669"/>
    <property type="project" value="UniProtKB-KW"/>
</dbReference>
<name>A0A7C9KNJ9_9SPHN</name>
<protein>
    <submittedName>
        <fullName evidence="8">COQ9 family protein</fullName>
    </submittedName>
</protein>
<sequence length="328" mass="35811">MTAQLHFAVDALALQLLLERAQRLIDIVVANHDLHAAVLSIHVIEAGTASMLVKIRIKSGKQACPSEARRITEHRLQDKRSRPAPGDEAVGAAIAALETQRRSGYAAKMIEDIPLADLRPRLVGAMLPNVPFDGWTALARDAAADSEGIDRDIAAMALPDAAAMVDAFTARADAMMTEVMTGAIAAAGPGGMKIRDRIRLALRTRLEQADEDREAVRRALTLLANPAHAGLAARTLWRTTDAMWRAAGDTATDFNYYSKRAILGSVYSATLLYWLDDDSDGHGATWGFIDRRIDGIMAFEKTKARVTNSFKDWPNPARFLGRLRYPAV</sequence>
<dbReference type="InterPro" id="IPR012762">
    <property type="entry name" value="Ubiq_biosynth_COQ9"/>
</dbReference>
<comment type="similarity">
    <text evidence="2">Belongs to the COQ9 family.</text>
</comment>
<keyword evidence="3" id="KW-0831">Ubiquinone biosynthesis</keyword>
<dbReference type="OrthoDB" id="7201143at2"/>
<evidence type="ECO:0000259" key="7">
    <source>
        <dbReference type="Pfam" id="PF08511"/>
    </source>
</evidence>
<evidence type="ECO:0000256" key="2">
    <source>
        <dbReference type="ARBA" id="ARBA00010766"/>
    </source>
</evidence>
<keyword evidence="5" id="KW-0446">Lipid-binding</keyword>
<evidence type="ECO:0000313" key="8">
    <source>
        <dbReference type="EMBL" id="MQT17784.1"/>
    </source>
</evidence>
<comment type="caution">
    <text evidence="8">The sequence shown here is derived from an EMBL/GenBank/DDBJ whole genome shotgun (WGS) entry which is preliminary data.</text>
</comment>
<evidence type="ECO:0000256" key="6">
    <source>
        <dbReference type="ARBA" id="ARBA00058104"/>
    </source>
</evidence>
<evidence type="ECO:0000256" key="3">
    <source>
        <dbReference type="ARBA" id="ARBA00022688"/>
    </source>
</evidence>
<dbReference type="EMBL" id="WIOL01000003">
    <property type="protein sequence ID" value="MQT17784.1"/>
    <property type="molecule type" value="Genomic_DNA"/>
</dbReference>
<evidence type="ECO:0000256" key="4">
    <source>
        <dbReference type="ARBA" id="ARBA00022946"/>
    </source>
</evidence>
<dbReference type="AlphaFoldDB" id="A0A7C9KNJ9"/>
<gene>
    <name evidence="8" type="ORF">F3168_11005</name>
</gene>
<evidence type="ECO:0000313" key="9">
    <source>
        <dbReference type="Proteomes" id="UP000481327"/>
    </source>
</evidence>
<evidence type="ECO:0000256" key="1">
    <source>
        <dbReference type="ARBA" id="ARBA00004749"/>
    </source>
</evidence>
<dbReference type="Pfam" id="PF08511">
    <property type="entry name" value="COQ9"/>
    <property type="match status" value="1"/>
</dbReference>
<dbReference type="PANTHER" id="PTHR21427:SF19">
    <property type="entry name" value="UBIQUINONE BIOSYNTHESIS PROTEIN COQ9, MITOCHONDRIAL"/>
    <property type="match status" value="1"/>
</dbReference>